<protein>
    <submittedName>
        <fullName evidence="2">Uncharacterized protein</fullName>
    </submittedName>
</protein>
<dbReference type="Proteomes" id="UP000603865">
    <property type="component" value="Unassembled WGS sequence"/>
</dbReference>
<keyword evidence="1" id="KW-0175">Coiled coil</keyword>
<reference evidence="2" key="2">
    <citation type="submission" date="2020-09" db="EMBL/GenBank/DDBJ databases">
        <authorList>
            <person name="Sun Q."/>
            <person name="Ohkuma M."/>
        </authorList>
    </citation>
    <scope>NUCLEOTIDE SEQUENCE</scope>
    <source>
        <strain evidence="2">JCM 31311</strain>
    </source>
</reference>
<organism evidence="2 3">
    <name type="scientific">Deinococcus ruber</name>
    <dbReference type="NCBI Taxonomy" id="1848197"/>
    <lineage>
        <taxon>Bacteria</taxon>
        <taxon>Thermotogati</taxon>
        <taxon>Deinococcota</taxon>
        <taxon>Deinococci</taxon>
        <taxon>Deinococcales</taxon>
        <taxon>Deinococcaceae</taxon>
        <taxon>Deinococcus</taxon>
    </lineage>
</organism>
<gene>
    <name evidence="2" type="ORF">GCM10008957_10260</name>
</gene>
<dbReference type="EMBL" id="BMQL01000003">
    <property type="protein sequence ID" value="GGQ99417.1"/>
    <property type="molecule type" value="Genomic_DNA"/>
</dbReference>
<comment type="caution">
    <text evidence="2">The sequence shown here is derived from an EMBL/GenBank/DDBJ whole genome shotgun (WGS) entry which is preliminary data.</text>
</comment>
<name>A0A918C1G2_9DEIO</name>
<reference evidence="2" key="1">
    <citation type="journal article" date="2014" name="Int. J. Syst. Evol. Microbiol.">
        <title>Complete genome sequence of Corynebacterium casei LMG S-19264T (=DSM 44701T), isolated from a smear-ripened cheese.</title>
        <authorList>
            <consortium name="US DOE Joint Genome Institute (JGI-PGF)"/>
            <person name="Walter F."/>
            <person name="Albersmeier A."/>
            <person name="Kalinowski J."/>
            <person name="Ruckert C."/>
        </authorList>
    </citation>
    <scope>NUCLEOTIDE SEQUENCE</scope>
    <source>
        <strain evidence="2">JCM 31311</strain>
    </source>
</reference>
<proteinExistence type="predicted"/>
<accession>A0A918C1G2</accession>
<sequence length="77" mass="8915">MVRQLQLWDTDSQGTAQPQMISHSAMITAMYEEIVRLRAQCQQQELRLDALERQSQLDGRGPAWPSIRHAVHFEIDP</sequence>
<dbReference type="AlphaFoldDB" id="A0A918C1G2"/>
<evidence type="ECO:0000313" key="2">
    <source>
        <dbReference type="EMBL" id="GGQ99417.1"/>
    </source>
</evidence>
<dbReference type="RefSeq" id="WP_189088428.1">
    <property type="nucleotide sequence ID" value="NZ_BMQL01000003.1"/>
</dbReference>
<evidence type="ECO:0000256" key="1">
    <source>
        <dbReference type="SAM" id="Coils"/>
    </source>
</evidence>
<keyword evidence="3" id="KW-1185">Reference proteome</keyword>
<evidence type="ECO:0000313" key="3">
    <source>
        <dbReference type="Proteomes" id="UP000603865"/>
    </source>
</evidence>
<feature type="coiled-coil region" evidence="1">
    <location>
        <begin position="27"/>
        <end position="54"/>
    </location>
</feature>